<dbReference type="NCBIfam" id="TIGR00576">
    <property type="entry name" value="dut"/>
    <property type="match status" value="1"/>
</dbReference>
<reference evidence="7 8" key="1">
    <citation type="submission" date="2020-07" db="EMBL/GenBank/DDBJ databases">
        <title>Taxonomic proposal: Crassvirales, a new order of highly abundant and diverse bacterial viruses.</title>
        <authorList>
            <person name="Shkoporov A.N."/>
            <person name="Stockdale S.R."/>
            <person name="Guerin E."/>
            <person name="Ross R.P."/>
            <person name="Hill C."/>
        </authorList>
    </citation>
    <scope>NUCLEOTIDE SEQUENCE [LARGE SCALE GENOMIC DNA]</scope>
</reference>
<feature type="domain" description="dUTPase-like" evidence="6">
    <location>
        <begin position="11"/>
        <end position="146"/>
    </location>
</feature>
<keyword evidence="4" id="KW-0546">Nucleotide metabolism</keyword>
<dbReference type="CDD" id="cd07557">
    <property type="entry name" value="trimeric_dUTPase"/>
    <property type="match status" value="1"/>
</dbReference>
<dbReference type="GO" id="GO:0006226">
    <property type="term" value="P:dUMP biosynthetic process"/>
    <property type="evidence" value="ECO:0007669"/>
    <property type="project" value="InterPro"/>
</dbReference>
<evidence type="ECO:0000256" key="5">
    <source>
        <dbReference type="SAM" id="MobiDB-lite"/>
    </source>
</evidence>
<dbReference type="InterPro" id="IPR033704">
    <property type="entry name" value="dUTPase_trimeric"/>
</dbReference>
<organism evidence="7 8">
    <name type="scientific">uncultured phage cr118_1</name>
    <dbReference type="NCBI Taxonomy" id="2772063"/>
    <lineage>
        <taxon>Viruses</taxon>
        <taxon>Duplodnaviria</taxon>
        <taxon>Heunggongvirae</taxon>
        <taxon>Uroviricota</taxon>
        <taxon>Caudoviricetes</taxon>
        <taxon>Crassvirales</taxon>
        <taxon>Suoliviridae</taxon>
        <taxon>Uncouvirinae</taxon>
        <taxon>Besingivirus</taxon>
        <taxon>Besingivirus coli</taxon>
    </lineage>
</organism>
<evidence type="ECO:0000313" key="8">
    <source>
        <dbReference type="Proteomes" id="UP000594051"/>
    </source>
</evidence>
<comment type="similarity">
    <text evidence="1">Belongs to the dUTPase family.</text>
</comment>
<evidence type="ECO:0000256" key="3">
    <source>
        <dbReference type="ARBA" id="ARBA00022801"/>
    </source>
</evidence>
<keyword evidence="3" id="KW-0378">Hydrolase</keyword>
<dbReference type="EMBL" id="MT774379">
    <property type="protein sequence ID" value="QOR58428.1"/>
    <property type="molecule type" value="Genomic_DNA"/>
</dbReference>
<dbReference type="KEGG" id="vg:65128899"/>
<evidence type="ECO:0000256" key="2">
    <source>
        <dbReference type="ARBA" id="ARBA00012379"/>
    </source>
</evidence>
<evidence type="ECO:0000259" key="6">
    <source>
        <dbReference type="Pfam" id="PF00692"/>
    </source>
</evidence>
<dbReference type="GO" id="GO:0046081">
    <property type="term" value="P:dUTP catabolic process"/>
    <property type="evidence" value="ECO:0007669"/>
    <property type="project" value="InterPro"/>
</dbReference>
<feature type="region of interest" description="Disordered" evidence="5">
    <location>
        <begin position="133"/>
        <end position="172"/>
    </location>
</feature>
<evidence type="ECO:0000256" key="4">
    <source>
        <dbReference type="ARBA" id="ARBA00023080"/>
    </source>
</evidence>
<name>A0A7M1RVR7_9CAUD</name>
<proteinExistence type="inferred from homology"/>
<accession>A0A7M1RVR7</accession>
<dbReference type="GO" id="GO:0004170">
    <property type="term" value="F:dUTP diphosphatase activity"/>
    <property type="evidence" value="ECO:0007669"/>
    <property type="project" value="UniProtKB-EC"/>
</dbReference>
<sequence length="172" mass="19004">MNIRVKKLNENAILPTKSTIDAAGYDLTVTEITTEVGEDGVMMLVYHTGLSLEIPKHYAGFLFNRSSIAKKSLVLTNCVGVIDADYRGEIVAKFKVNTTSVPAIFKPGDKFAQIIILPLLDVNYEFISENDNLTQTERGTGGYGSTDEKEMPTNNVEHTNEEEIGCTPERNE</sequence>
<keyword evidence="8" id="KW-1185">Reference proteome</keyword>
<dbReference type="PANTHER" id="PTHR11241:SF0">
    <property type="entry name" value="DEOXYURIDINE 5'-TRIPHOSPHATE NUCLEOTIDOHYDROLASE"/>
    <property type="match status" value="1"/>
</dbReference>
<dbReference type="InterPro" id="IPR008181">
    <property type="entry name" value="dUTPase"/>
</dbReference>
<dbReference type="PANTHER" id="PTHR11241">
    <property type="entry name" value="DEOXYURIDINE 5'-TRIPHOSPHATE NUCLEOTIDOHYDROLASE"/>
    <property type="match status" value="1"/>
</dbReference>
<protein>
    <recommendedName>
        <fullName evidence="2">dUTP diphosphatase</fullName>
        <ecNumber evidence="2">3.6.1.23</ecNumber>
    </recommendedName>
</protein>
<dbReference type="Pfam" id="PF00692">
    <property type="entry name" value="dUTPase"/>
    <property type="match status" value="1"/>
</dbReference>
<dbReference type="EC" id="3.6.1.23" evidence="2"/>
<dbReference type="InterPro" id="IPR036157">
    <property type="entry name" value="dUTPase-like_sf"/>
</dbReference>
<dbReference type="GO" id="GO:0000287">
    <property type="term" value="F:magnesium ion binding"/>
    <property type="evidence" value="ECO:0007669"/>
    <property type="project" value="InterPro"/>
</dbReference>
<dbReference type="SUPFAM" id="SSF51283">
    <property type="entry name" value="dUTPase-like"/>
    <property type="match status" value="1"/>
</dbReference>
<dbReference type="Proteomes" id="UP000594051">
    <property type="component" value="Segment"/>
</dbReference>
<dbReference type="InterPro" id="IPR029054">
    <property type="entry name" value="dUTPase-like"/>
</dbReference>
<dbReference type="GeneID" id="65128899"/>
<evidence type="ECO:0000313" key="7">
    <source>
        <dbReference type="EMBL" id="QOR58428.1"/>
    </source>
</evidence>
<dbReference type="RefSeq" id="YP_010110586.1">
    <property type="nucleotide sequence ID" value="NC_055872.1"/>
</dbReference>
<evidence type="ECO:0000256" key="1">
    <source>
        <dbReference type="ARBA" id="ARBA00006581"/>
    </source>
</evidence>
<dbReference type="Gene3D" id="2.70.40.10">
    <property type="match status" value="1"/>
</dbReference>